<keyword evidence="2" id="KW-1185">Reference proteome</keyword>
<protein>
    <recommendedName>
        <fullName evidence="3">NADH dehydrogenase [ubiquinone] 1 alpha subcomplex subunit 1</fullName>
    </recommendedName>
</protein>
<organism evidence="1 2">
    <name type="scientific">Coccomyxa viridis</name>
    <dbReference type="NCBI Taxonomy" id="1274662"/>
    <lineage>
        <taxon>Eukaryota</taxon>
        <taxon>Viridiplantae</taxon>
        <taxon>Chlorophyta</taxon>
        <taxon>core chlorophytes</taxon>
        <taxon>Trebouxiophyceae</taxon>
        <taxon>Trebouxiophyceae incertae sedis</taxon>
        <taxon>Coccomyxaceae</taxon>
        <taxon>Coccomyxa</taxon>
    </lineage>
</organism>
<dbReference type="Proteomes" id="UP001314263">
    <property type="component" value="Unassembled WGS sequence"/>
</dbReference>
<dbReference type="Pfam" id="PF15879">
    <property type="entry name" value="MWFE"/>
    <property type="match status" value="1"/>
</dbReference>
<name>A0AAV1I1F6_9CHLO</name>
<proteinExistence type="predicted"/>
<evidence type="ECO:0000313" key="1">
    <source>
        <dbReference type="EMBL" id="CAK0771839.1"/>
    </source>
</evidence>
<accession>A0AAV1I1F6</accession>
<comment type="caution">
    <text evidence="1">The sequence shown here is derived from an EMBL/GenBank/DDBJ whole genome shotgun (WGS) entry which is preliminary data.</text>
</comment>
<dbReference type="InterPro" id="IPR017384">
    <property type="entry name" value="NADH_Ub_cplx-1_asu_su-1"/>
</dbReference>
<dbReference type="AlphaFoldDB" id="A0AAV1I1F6"/>
<reference evidence="1 2" key="1">
    <citation type="submission" date="2023-10" db="EMBL/GenBank/DDBJ databases">
        <authorList>
            <person name="Maclean D."/>
            <person name="Macfadyen A."/>
        </authorList>
    </citation>
    <scope>NUCLEOTIDE SEQUENCE [LARGE SCALE GENOMIC DNA]</scope>
</reference>
<evidence type="ECO:0000313" key="2">
    <source>
        <dbReference type="Proteomes" id="UP001314263"/>
    </source>
</evidence>
<evidence type="ECO:0008006" key="3">
    <source>
        <dbReference type="Google" id="ProtNLM"/>
    </source>
</evidence>
<sequence>MSWLETIPPMALITLAIMGMGHIQGWVHQGFYGKPKAVCIDSFDRKLAKRDGRILQQIREEEEARTGKKKSFFS</sequence>
<gene>
    <name evidence="1" type="ORF">CVIRNUC_003901</name>
</gene>
<dbReference type="EMBL" id="CAUYUE010000005">
    <property type="protein sequence ID" value="CAK0771839.1"/>
    <property type="molecule type" value="Genomic_DNA"/>
</dbReference>